<evidence type="ECO:0000313" key="2">
    <source>
        <dbReference type="Proteomes" id="UP000254633"/>
    </source>
</evidence>
<protein>
    <submittedName>
        <fullName evidence="1">Uncharacterized protein</fullName>
    </submittedName>
</protein>
<sequence>MTMNVNVKTQLPEGMVDLYPYELPDGFRTGTTFSGTFINVFVANTENLNLPPDDKRHESVAKYAFSCAIPFENRKTQCRESQSVKFSCTEEDYKYLKSVYESLKFQPVHLVCVPGSWGNSPTQHGVFFRYVSNSIRRFDGKLITEKKGG</sequence>
<gene>
    <name evidence="1" type="ORF">NCTC10060_04530</name>
</gene>
<name>A0A379U4N4_SALDZ</name>
<dbReference type="AlphaFoldDB" id="A0A379U4N4"/>
<dbReference type="Proteomes" id="UP000254633">
    <property type="component" value="Unassembled WGS sequence"/>
</dbReference>
<dbReference type="RefSeq" id="WP_136058479.1">
    <property type="nucleotide sequence ID" value="NZ_DACWWF010000003.1"/>
</dbReference>
<organism evidence="1 2">
    <name type="scientific">Salmonella diarizonae</name>
    <dbReference type="NCBI Taxonomy" id="59204"/>
    <lineage>
        <taxon>Bacteria</taxon>
        <taxon>Pseudomonadati</taxon>
        <taxon>Pseudomonadota</taxon>
        <taxon>Gammaproteobacteria</taxon>
        <taxon>Enterobacterales</taxon>
        <taxon>Enterobacteriaceae</taxon>
        <taxon>Salmonella</taxon>
    </lineage>
</organism>
<evidence type="ECO:0000313" key="1">
    <source>
        <dbReference type="EMBL" id="SUG57316.1"/>
    </source>
</evidence>
<proteinExistence type="predicted"/>
<dbReference type="EMBL" id="UGXH01000003">
    <property type="protein sequence ID" value="SUG57316.1"/>
    <property type="molecule type" value="Genomic_DNA"/>
</dbReference>
<reference evidence="1 2" key="1">
    <citation type="submission" date="2018-06" db="EMBL/GenBank/DDBJ databases">
        <authorList>
            <consortium name="Pathogen Informatics"/>
            <person name="Doyle S."/>
        </authorList>
    </citation>
    <scope>NUCLEOTIDE SEQUENCE [LARGE SCALE GENOMIC DNA]</scope>
    <source>
        <strain evidence="1 2">NCTC10060</strain>
    </source>
</reference>
<accession>A0A379U4N4</accession>